<accession>A0A0B6YGF1</accession>
<feature type="non-terminal residue" evidence="1">
    <location>
        <position position="1"/>
    </location>
</feature>
<protein>
    <submittedName>
        <fullName evidence="1">Uncharacterized protein</fullName>
    </submittedName>
</protein>
<reference evidence="1" key="1">
    <citation type="submission" date="2014-12" db="EMBL/GenBank/DDBJ databases">
        <title>Insight into the proteome of Arion vulgaris.</title>
        <authorList>
            <person name="Aradska J."/>
            <person name="Bulat T."/>
            <person name="Smidak R."/>
            <person name="Sarate P."/>
            <person name="Gangsoo J."/>
            <person name="Sialana F."/>
            <person name="Bilban M."/>
            <person name="Lubec G."/>
        </authorList>
    </citation>
    <scope>NUCLEOTIDE SEQUENCE</scope>
    <source>
        <tissue evidence="1">Skin</tissue>
    </source>
</reference>
<gene>
    <name evidence="1" type="primary">ORF24901</name>
</gene>
<feature type="non-terminal residue" evidence="1">
    <location>
        <position position="88"/>
    </location>
</feature>
<dbReference type="AlphaFoldDB" id="A0A0B6YGF1"/>
<proteinExistence type="predicted"/>
<organism evidence="1">
    <name type="scientific">Arion vulgaris</name>
    <dbReference type="NCBI Taxonomy" id="1028688"/>
    <lineage>
        <taxon>Eukaryota</taxon>
        <taxon>Metazoa</taxon>
        <taxon>Spiralia</taxon>
        <taxon>Lophotrochozoa</taxon>
        <taxon>Mollusca</taxon>
        <taxon>Gastropoda</taxon>
        <taxon>Heterobranchia</taxon>
        <taxon>Euthyneura</taxon>
        <taxon>Panpulmonata</taxon>
        <taxon>Eupulmonata</taxon>
        <taxon>Stylommatophora</taxon>
        <taxon>Helicina</taxon>
        <taxon>Arionoidea</taxon>
        <taxon>Arionidae</taxon>
        <taxon>Arion</taxon>
    </lineage>
</organism>
<evidence type="ECO:0000313" key="1">
    <source>
        <dbReference type="EMBL" id="CEK55313.1"/>
    </source>
</evidence>
<sequence>HSLINNSQQWEEYFQSCVNLVSIVPGTALQELSLIQKCLLWKLICPHKVAELSHTLILHELGNIVNMSDNYNIHEVYKLADKYTPIVF</sequence>
<dbReference type="EMBL" id="HACG01008448">
    <property type="protein sequence ID" value="CEK55313.1"/>
    <property type="molecule type" value="Transcribed_RNA"/>
</dbReference>
<name>A0A0B6YGF1_9EUPU</name>